<evidence type="ECO:0000313" key="2">
    <source>
        <dbReference type="Proteomes" id="UP000732380"/>
    </source>
</evidence>
<accession>A0A9P7Q3F8</accession>
<evidence type="ECO:0000313" key="1">
    <source>
        <dbReference type="EMBL" id="KAG6117032.1"/>
    </source>
</evidence>
<sequence>MLSSNSNGKFWSEGRLREEHLADTKAAVCFVFLQFGGLFNVTDEDLLCVPRLRVGVGLILGDRDSEEEAFSW</sequence>
<organism evidence="1 2">
    <name type="scientific">Claviceps humidiphila</name>
    <dbReference type="NCBI Taxonomy" id="1294629"/>
    <lineage>
        <taxon>Eukaryota</taxon>
        <taxon>Fungi</taxon>
        <taxon>Dikarya</taxon>
        <taxon>Ascomycota</taxon>
        <taxon>Pezizomycotina</taxon>
        <taxon>Sordariomycetes</taxon>
        <taxon>Hypocreomycetidae</taxon>
        <taxon>Hypocreales</taxon>
        <taxon>Clavicipitaceae</taxon>
        <taxon>Claviceps</taxon>
    </lineage>
</organism>
<name>A0A9P7Q3F8_9HYPO</name>
<dbReference type="AlphaFoldDB" id="A0A9P7Q3F8"/>
<proteinExistence type="predicted"/>
<keyword evidence="2" id="KW-1185">Reference proteome</keyword>
<feature type="non-terminal residue" evidence="1">
    <location>
        <position position="72"/>
    </location>
</feature>
<dbReference type="Proteomes" id="UP000732380">
    <property type="component" value="Unassembled WGS sequence"/>
</dbReference>
<dbReference type="EMBL" id="SRQM01000154">
    <property type="protein sequence ID" value="KAG6117032.1"/>
    <property type="molecule type" value="Genomic_DNA"/>
</dbReference>
<gene>
    <name evidence="1" type="ORF">E4U13_001402</name>
</gene>
<protein>
    <submittedName>
        <fullName evidence="1">Uncharacterized protein</fullName>
    </submittedName>
</protein>
<reference evidence="1 2" key="1">
    <citation type="journal article" date="2020" name="bioRxiv">
        <title>Whole genome comparisons of ergot fungi reveals the divergence and evolution of species within the genus Claviceps are the result of varying mechanisms driving genome evolution and host range expansion.</title>
        <authorList>
            <person name="Wyka S.A."/>
            <person name="Mondo S.J."/>
            <person name="Liu M."/>
            <person name="Dettman J."/>
            <person name="Nalam V."/>
            <person name="Broders K.D."/>
        </authorList>
    </citation>
    <scope>NUCLEOTIDE SEQUENCE [LARGE SCALE GENOMIC DNA]</scope>
    <source>
        <strain evidence="1 2">LM576</strain>
    </source>
</reference>
<comment type="caution">
    <text evidence="1">The sequence shown here is derived from an EMBL/GenBank/DDBJ whole genome shotgun (WGS) entry which is preliminary data.</text>
</comment>